<evidence type="ECO:0000313" key="2">
    <source>
        <dbReference type="EMBL" id="CAG5081382.1"/>
    </source>
</evidence>
<sequence length="850" mass="96176">MRFFTLELLLVSCLAKSYNRYHYDYYWYSDSSDSYWPMTIGYYEYQLESILSEVEAFYTDNDFKNICKKAPANDSLVESLNVVRQYIEDLDKPVTQLFTNSDFQAFTIVDFMMIIEGILTNFKKSWCNKVISAVKPALENGSDEQETVSEITKAVTQVFLEIFNTDIDLGSEFTRFFAMVEEMRGFLLQRVDLFGEASEIMEAILKSIDFSSNDSENLSDILGNILGAFDSERTCSEMDEVMPIIDTVKPLAQGLISDFQEAFWEKQGLLSIGKMIYFEYRFAKHFLFNDNACSKLMQDGSGIVEYFTRELEKLSGRRRREQDGLAMIGEMMGLLGDFVESEIAPFGQQPLTYDLFKMSLIGETLLQALPNMVKTIKSEIDPVLEIMEVVEERISQAQWENYFYDDYGNGVSEIGSFFDDIEFQNICKRKPEDDDLVGALNVVREYIEDLDEQITEFLTDKDFQAFTVVDGMKITERLLSNMNKNWCNKVVSAIIPAMESQGDELKAATDFTESIVGIILNIFRKLGVNPQVDRLVAMLEEVKAFMLAQSDLWGEAKDTVRTIIQAIKFTASADPSNLGEYDEQCLIMDEVMPIFNKVKPLALGLIREFNNAVSGKEGLLSIGKMIYFEYRLSKHFLLNENACTKLTEDGAQLFEDLMGEMNGVEDLLSQVNVDQLLEGDLSQLMNMATRRRRQAESSTMMSDVMSILGDFMKSETPPAGQQPLSYDMYKMSEVGQAVLKSVPNMVKTIKSNMDELLIMAGMDEHAINAVKKGIKEEDFRALADEMSADLSSATEKMVCGDVKNCEDLVSFKSQAQTENKEASKLPGVSGGAGKEIISFTTVFLLLFAFA</sequence>
<reference evidence="2 3" key="1">
    <citation type="submission" date="2021-04" db="EMBL/GenBank/DDBJ databases">
        <authorList>
            <person name="Bliznina A."/>
        </authorList>
    </citation>
    <scope>NUCLEOTIDE SEQUENCE [LARGE SCALE GENOMIC DNA]</scope>
</reference>
<keyword evidence="1" id="KW-0732">Signal</keyword>
<protein>
    <submittedName>
        <fullName evidence="2">Oidioi.mRNA.OKI2018_I69.PAR.g9862.t1.cds</fullName>
    </submittedName>
</protein>
<organism evidence="2 3">
    <name type="scientific">Oikopleura dioica</name>
    <name type="common">Tunicate</name>
    <dbReference type="NCBI Taxonomy" id="34765"/>
    <lineage>
        <taxon>Eukaryota</taxon>
        <taxon>Metazoa</taxon>
        <taxon>Chordata</taxon>
        <taxon>Tunicata</taxon>
        <taxon>Appendicularia</taxon>
        <taxon>Copelata</taxon>
        <taxon>Oikopleuridae</taxon>
        <taxon>Oikopleura</taxon>
    </lineage>
</organism>
<evidence type="ECO:0000313" key="3">
    <source>
        <dbReference type="Proteomes" id="UP001158576"/>
    </source>
</evidence>
<keyword evidence="3" id="KW-1185">Reference proteome</keyword>
<accession>A0ABN7RTI3</accession>
<feature type="chain" id="PRO_5046098360" evidence="1">
    <location>
        <begin position="16"/>
        <end position="850"/>
    </location>
</feature>
<dbReference type="Proteomes" id="UP001158576">
    <property type="component" value="Chromosome PAR"/>
</dbReference>
<dbReference type="EMBL" id="OU015568">
    <property type="protein sequence ID" value="CAG5081382.1"/>
    <property type="molecule type" value="Genomic_DNA"/>
</dbReference>
<feature type="signal peptide" evidence="1">
    <location>
        <begin position="1"/>
        <end position="15"/>
    </location>
</feature>
<evidence type="ECO:0000256" key="1">
    <source>
        <dbReference type="SAM" id="SignalP"/>
    </source>
</evidence>
<name>A0ABN7RTI3_OIKDI</name>
<proteinExistence type="predicted"/>
<gene>
    <name evidence="2" type="ORF">OKIOD_LOCUS1420</name>
</gene>